<name>A0A918TEG6_9BACT</name>
<feature type="domain" description="TPM" evidence="1">
    <location>
        <begin position="62"/>
        <end position="186"/>
    </location>
</feature>
<comment type="caution">
    <text evidence="2">The sequence shown here is derived from an EMBL/GenBank/DDBJ whole genome shotgun (WGS) entry which is preliminary data.</text>
</comment>
<dbReference type="Proteomes" id="UP000644507">
    <property type="component" value="Unassembled WGS sequence"/>
</dbReference>
<dbReference type="Pfam" id="PF04536">
    <property type="entry name" value="TPM_phosphatase"/>
    <property type="match status" value="1"/>
</dbReference>
<dbReference type="AlphaFoldDB" id="A0A918TEG6"/>
<reference evidence="2" key="1">
    <citation type="journal article" date="2014" name="Int. J. Syst. Evol. Microbiol.">
        <title>Complete genome sequence of Corynebacterium casei LMG S-19264T (=DSM 44701T), isolated from a smear-ripened cheese.</title>
        <authorList>
            <consortium name="US DOE Joint Genome Institute (JGI-PGF)"/>
            <person name="Walter F."/>
            <person name="Albersmeier A."/>
            <person name="Kalinowski J."/>
            <person name="Ruckert C."/>
        </authorList>
    </citation>
    <scope>NUCLEOTIDE SEQUENCE</scope>
    <source>
        <strain evidence="2">KCTC 12988</strain>
    </source>
</reference>
<protein>
    <recommendedName>
        <fullName evidence="1">TPM domain-containing protein</fullName>
    </recommendedName>
</protein>
<dbReference type="RefSeq" id="WP_189567602.1">
    <property type="nucleotide sequence ID" value="NZ_BMXI01000003.1"/>
</dbReference>
<dbReference type="EMBL" id="BMXI01000003">
    <property type="protein sequence ID" value="GHC45224.1"/>
    <property type="molecule type" value="Genomic_DNA"/>
</dbReference>
<reference evidence="2" key="2">
    <citation type="submission" date="2020-09" db="EMBL/GenBank/DDBJ databases">
        <authorList>
            <person name="Sun Q."/>
            <person name="Kim S."/>
        </authorList>
    </citation>
    <scope>NUCLEOTIDE SEQUENCE</scope>
    <source>
        <strain evidence="2">KCTC 12988</strain>
    </source>
</reference>
<keyword evidence="3" id="KW-1185">Reference proteome</keyword>
<proteinExistence type="predicted"/>
<evidence type="ECO:0000259" key="1">
    <source>
        <dbReference type="Pfam" id="PF04536"/>
    </source>
</evidence>
<dbReference type="Gene3D" id="3.10.310.50">
    <property type="match status" value="1"/>
</dbReference>
<gene>
    <name evidence="2" type="ORF">GCM10007100_08110</name>
</gene>
<evidence type="ECO:0000313" key="3">
    <source>
        <dbReference type="Proteomes" id="UP000644507"/>
    </source>
</evidence>
<sequence>MKKAKEERKKVYAAKRFARGAMMCPSCLYTLDESVEACPKCKFSGQIAVQKFPFPAPPLGPVLDPNNYLSEEEKSAVTKKVLKLQKRFPQVRFYNCVVPLGEEVNLREFGFWLFNASQVKEGDSAKSFGILLLVDPKERMISVTVGYGMEVVVTDSEWTRICQDSRDLFYRQKYGQGIETFLNRTFDVLSERALAMQKEVKR</sequence>
<organism evidence="2 3">
    <name type="scientific">Roseibacillus persicicus</name>
    <dbReference type="NCBI Taxonomy" id="454148"/>
    <lineage>
        <taxon>Bacteria</taxon>
        <taxon>Pseudomonadati</taxon>
        <taxon>Verrucomicrobiota</taxon>
        <taxon>Verrucomicrobiia</taxon>
        <taxon>Verrucomicrobiales</taxon>
        <taxon>Verrucomicrobiaceae</taxon>
        <taxon>Roseibacillus</taxon>
    </lineage>
</organism>
<accession>A0A918TEG6</accession>
<evidence type="ECO:0000313" key="2">
    <source>
        <dbReference type="EMBL" id="GHC45224.1"/>
    </source>
</evidence>
<dbReference type="InterPro" id="IPR007621">
    <property type="entry name" value="TPM_dom"/>
</dbReference>